<dbReference type="Proteomes" id="UP000637628">
    <property type="component" value="Unassembled WGS sequence"/>
</dbReference>
<proteinExistence type="predicted"/>
<dbReference type="InterPro" id="IPR049244">
    <property type="entry name" value="DUF6879"/>
</dbReference>
<dbReference type="EMBL" id="BOML01000043">
    <property type="protein sequence ID" value="GIE04126.1"/>
    <property type="molecule type" value="Genomic_DNA"/>
</dbReference>
<keyword evidence="3" id="KW-1185">Reference proteome</keyword>
<sequence>MARLTLPEFQARIHRFGRESLHLELRDSYGTESELPRMAKWAAGEADDLAWLAPYCDKVRAS</sequence>
<accession>A0ABQ3Z2U1</accession>
<name>A0ABQ3Z2U1_9ACTN</name>
<evidence type="ECO:0000313" key="2">
    <source>
        <dbReference type="EMBL" id="GIE04126.1"/>
    </source>
</evidence>
<organism evidence="2 3">
    <name type="scientific">Paractinoplanes durhamensis</name>
    <dbReference type="NCBI Taxonomy" id="113563"/>
    <lineage>
        <taxon>Bacteria</taxon>
        <taxon>Bacillati</taxon>
        <taxon>Actinomycetota</taxon>
        <taxon>Actinomycetes</taxon>
        <taxon>Micromonosporales</taxon>
        <taxon>Micromonosporaceae</taxon>
        <taxon>Paractinoplanes</taxon>
    </lineage>
</organism>
<reference evidence="2 3" key="1">
    <citation type="submission" date="2021-01" db="EMBL/GenBank/DDBJ databases">
        <title>Whole genome shotgun sequence of Actinoplanes durhamensis NBRC 14914.</title>
        <authorList>
            <person name="Komaki H."/>
            <person name="Tamura T."/>
        </authorList>
    </citation>
    <scope>NUCLEOTIDE SEQUENCE [LARGE SCALE GENOMIC DNA]</scope>
    <source>
        <strain evidence="2 3">NBRC 14914</strain>
    </source>
</reference>
<gene>
    <name evidence="2" type="ORF">Adu01nite_54760</name>
</gene>
<dbReference type="Pfam" id="PF21806">
    <property type="entry name" value="DUF6879"/>
    <property type="match status" value="1"/>
</dbReference>
<evidence type="ECO:0000259" key="1">
    <source>
        <dbReference type="Pfam" id="PF21806"/>
    </source>
</evidence>
<protein>
    <recommendedName>
        <fullName evidence="1">DUF6879 domain-containing protein</fullName>
    </recommendedName>
</protein>
<evidence type="ECO:0000313" key="3">
    <source>
        <dbReference type="Proteomes" id="UP000637628"/>
    </source>
</evidence>
<comment type="caution">
    <text evidence="2">The sequence shown here is derived from an EMBL/GenBank/DDBJ whole genome shotgun (WGS) entry which is preliminary data.</text>
</comment>
<dbReference type="RefSeq" id="WP_203730606.1">
    <property type="nucleotide sequence ID" value="NZ_BAAATX010000029.1"/>
</dbReference>
<feature type="domain" description="DUF6879" evidence="1">
    <location>
        <begin position="8"/>
        <end position="61"/>
    </location>
</feature>